<feature type="domain" description="POTRA" evidence="9">
    <location>
        <begin position="42"/>
        <end position="110"/>
    </location>
</feature>
<keyword evidence="7" id="KW-0131">Cell cycle</keyword>
<evidence type="ECO:0000313" key="11">
    <source>
        <dbReference type="Proteomes" id="UP000239471"/>
    </source>
</evidence>
<evidence type="ECO:0000256" key="3">
    <source>
        <dbReference type="ARBA" id="ARBA00022618"/>
    </source>
</evidence>
<dbReference type="GO" id="GO:0005886">
    <property type="term" value="C:plasma membrane"/>
    <property type="evidence" value="ECO:0007669"/>
    <property type="project" value="TreeGrafter"/>
</dbReference>
<evidence type="ECO:0000256" key="7">
    <source>
        <dbReference type="ARBA" id="ARBA00023306"/>
    </source>
</evidence>
<comment type="caution">
    <text evidence="10">The sequence shown here is derived from an EMBL/GenBank/DDBJ whole genome shotgun (WGS) entry which is preliminary data.</text>
</comment>
<dbReference type="Proteomes" id="UP000239471">
    <property type="component" value="Unassembled WGS sequence"/>
</dbReference>
<dbReference type="InterPro" id="IPR034746">
    <property type="entry name" value="POTRA"/>
</dbReference>
<evidence type="ECO:0000256" key="2">
    <source>
        <dbReference type="ARBA" id="ARBA00022475"/>
    </source>
</evidence>
<evidence type="ECO:0000256" key="6">
    <source>
        <dbReference type="ARBA" id="ARBA00023136"/>
    </source>
</evidence>
<dbReference type="Gene3D" id="3.10.20.310">
    <property type="entry name" value="membrane protein fhac"/>
    <property type="match status" value="1"/>
</dbReference>
<protein>
    <submittedName>
        <fullName evidence="10">Cell division protein FtsQ</fullName>
    </submittedName>
</protein>
<evidence type="ECO:0000256" key="5">
    <source>
        <dbReference type="ARBA" id="ARBA00022989"/>
    </source>
</evidence>
<sequence length="249" mass="28397">MAKTKNEYIKKAKKKRFIKRIIIISILLLICGGSIVTYTDIFKIEKVICTGENLVTGDYVLEKSESLKGENILFLNKKDFEKILKENPYVKNIVINKKYPSTLEIEIVEKKGLYYVKQGEEYNIISSDMIYVEKTNSIEGRKLIELTGVDLSDKVLGDNIGGNIRIEKVLNDMYSVEQFIDENEMNIEIKTLDIADLANIKVYLASIEIYIGNDEDVYSKMIRALGIYETGLAEKYIDISSSLNSSDIQ</sequence>
<keyword evidence="6 8" id="KW-0472">Membrane</keyword>
<dbReference type="InterPro" id="IPR050487">
    <property type="entry name" value="FtsQ_DivIB"/>
</dbReference>
<keyword evidence="3 10" id="KW-0132">Cell division</keyword>
<accession>A0A2T0BGE0</accession>
<dbReference type="InterPro" id="IPR013685">
    <property type="entry name" value="POTRA_FtsQ_type"/>
</dbReference>
<gene>
    <name evidence="10" type="ORF">CLVI_13710</name>
</gene>
<reference evidence="10 11" key="1">
    <citation type="submission" date="2018-03" db="EMBL/GenBank/DDBJ databases">
        <title>Genome sequence of Clostridium vincentii DSM 10228.</title>
        <authorList>
            <person name="Poehlein A."/>
            <person name="Daniel R."/>
        </authorList>
    </citation>
    <scope>NUCLEOTIDE SEQUENCE [LARGE SCALE GENOMIC DNA]</scope>
    <source>
        <strain evidence="10 11">DSM 10228</strain>
    </source>
</reference>
<dbReference type="GO" id="GO:0051301">
    <property type="term" value="P:cell division"/>
    <property type="evidence" value="ECO:0007669"/>
    <property type="project" value="UniProtKB-KW"/>
</dbReference>
<proteinExistence type="predicted"/>
<dbReference type="PANTHER" id="PTHR37820">
    <property type="entry name" value="CELL DIVISION PROTEIN DIVIB"/>
    <property type="match status" value="1"/>
</dbReference>
<dbReference type="RefSeq" id="WP_170065614.1">
    <property type="nucleotide sequence ID" value="NZ_PVXQ01000011.1"/>
</dbReference>
<evidence type="ECO:0000256" key="8">
    <source>
        <dbReference type="SAM" id="Phobius"/>
    </source>
</evidence>
<dbReference type="PROSITE" id="PS51779">
    <property type="entry name" value="POTRA"/>
    <property type="match status" value="1"/>
</dbReference>
<dbReference type="AlphaFoldDB" id="A0A2T0BGE0"/>
<evidence type="ECO:0000256" key="4">
    <source>
        <dbReference type="ARBA" id="ARBA00022692"/>
    </source>
</evidence>
<organism evidence="10 11">
    <name type="scientific">Clostridium vincentii</name>
    <dbReference type="NCBI Taxonomy" id="52704"/>
    <lineage>
        <taxon>Bacteria</taxon>
        <taxon>Bacillati</taxon>
        <taxon>Bacillota</taxon>
        <taxon>Clostridia</taxon>
        <taxon>Eubacteriales</taxon>
        <taxon>Clostridiaceae</taxon>
        <taxon>Clostridium</taxon>
    </lineage>
</organism>
<evidence type="ECO:0000259" key="9">
    <source>
        <dbReference type="PROSITE" id="PS51779"/>
    </source>
</evidence>
<keyword evidence="2" id="KW-1003">Cell membrane</keyword>
<keyword evidence="5 8" id="KW-1133">Transmembrane helix</keyword>
<dbReference type="PANTHER" id="PTHR37820:SF1">
    <property type="entry name" value="CELL DIVISION PROTEIN FTSQ"/>
    <property type="match status" value="1"/>
</dbReference>
<dbReference type="EMBL" id="PVXQ01000011">
    <property type="protein sequence ID" value="PRR82928.1"/>
    <property type="molecule type" value="Genomic_DNA"/>
</dbReference>
<feature type="transmembrane region" description="Helical" evidence="8">
    <location>
        <begin position="21"/>
        <end position="39"/>
    </location>
</feature>
<keyword evidence="4 8" id="KW-0812">Transmembrane</keyword>
<name>A0A2T0BGE0_9CLOT</name>
<dbReference type="Pfam" id="PF08478">
    <property type="entry name" value="POTRA_1"/>
    <property type="match status" value="1"/>
</dbReference>
<comment type="subcellular location">
    <subcellularLocation>
        <location evidence="1">Membrane</location>
    </subcellularLocation>
</comment>
<keyword evidence="11" id="KW-1185">Reference proteome</keyword>
<evidence type="ECO:0000256" key="1">
    <source>
        <dbReference type="ARBA" id="ARBA00004370"/>
    </source>
</evidence>
<evidence type="ECO:0000313" key="10">
    <source>
        <dbReference type="EMBL" id="PRR82928.1"/>
    </source>
</evidence>